<proteinExistence type="predicted"/>
<organism evidence="2 3">
    <name type="scientific">Tanacetum coccineum</name>
    <dbReference type="NCBI Taxonomy" id="301880"/>
    <lineage>
        <taxon>Eukaryota</taxon>
        <taxon>Viridiplantae</taxon>
        <taxon>Streptophyta</taxon>
        <taxon>Embryophyta</taxon>
        <taxon>Tracheophyta</taxon>
        <taxon>Spermatophyta</taxon>
        <taxon>Magnoliopsida</taxon>
        <taxon>eudicotyledons</taxon>
        <taxon>Gunneridae</taxon>
        <taxon>Pentapetalae</taxon>
        <taxon>asterids</taxon>
        <taxon>campanulids</taxon>
        <taxon>Asterales</taxon>
        <taxon>Asteraceae</taxon>
        <taxon>Asteroideae</taxon>
        <taxon>Anthemideae</taxon>
        <taxon>Anthemidinae</taxon>
        <taxon>Tanacetum</taxon>
    </lineage>
</organism>
<dbReference type="Proteomes" id="UP001151760">
    <property type="component" value="Unassembled WGS sequence"/>
</dbReference>
<accession>A0ABQ4XIF4</accession>
<dbReference type="EMBL" id="BQNB010009517">
    <property type="protein sequence ID" value="GJS64606.1"/>
    <property type="molecule type" value="Genomic_DNA"/>
</dbReference>
<gene>
    <name evidence="2" type="ORF">Tco_0679170</name>
</gene>
<sequence length="206" mass="23868">MESVKKSTDERALHKREYDRRVNERYMQTKEGKVDTSKSLDASLVDTENSGIEFEKQYISNMLGNDADADDADIRPIYDEEPMAEVYQNAEQCHNIRPLSSHLTDNQTDELSNQSLKFENIWKQGQFLKAKSNEAKVKKNIDDFETINIELEYSVTTLIKENEHLKKTYKDLYDSIKKTLVQTKDHNDSLIAQLNKKSIENADLKA</sequence>
<keyword evidence="3" id="KW-1185">Reference proteome</keyword>
<feature type="compositionally biased region" description="Basic and acidic residues" evidence="1">
    <location>
        <begin position="1"/>
        <end position="38"/>
    </location>
</feature>
<reference evidence="2" key="1">
    <citation type="journal article" date="2022" name="Int. J. Mol. Sci.">
        <title>Draft Genome of Tanacetum Coccineum: Genomic Comparison of Closely Related Tanacetum-Family Plants.</title>
        <authorList>
            <person name="Yamashiro T."/>
            <person name="Shiraishi A."/>
            <person name="Nakayama K."/>
            <person name="Satake H."/>
        </authorList>
    </citation>
    <scope>NUCLEOTIDE SEQUENCE</scope>
</reference>
<evidence type="ECO:0000256" key="1">
    <source>
        <dbReference type="SAM" id="MobiDB-lite"/>
    </source>
</evidence>
<feature type="region of interest" description="Disordered" evidence="1">
    <location>
        <begin position="1"/>
        <end position="42"/>
    </location>
</feature>
<evidence type="ECO:0000313" key="3">
    <source>
        <dbReference type="Proteomes" id="UP001151760"/>
    </source>
</evidence>
<evidence type="ECO:0000313" key="2">
    <source>
        <dbReference type="EMBL" id="GJS64606.1"/>
    </source>
</evidence>
<reference evidence="2" key="2">
    <citation type="submission" date="2022-01" db="EMBL/GenBank/DDBJ databases">
        <authorList>
            <person name="Yamashiro T."/>
            <person name="Shiraishi A."/>
            <person name="Satake H."/>
            <person name="Nakayama K."/>
        </authorList>
    </citation>
    <scope>NUCLEOTIDE SEQUENCE</scope>
</reference>
<name>A0ABQ4XIF4_9ASTR</name>
<comment type="caution">
    <text evidence="2">The sequence shown here is derived from an EMBL/GenBank/DDBJ whole genome shotgun (WGS) entry which is preliminary data.</text>
</comment>
<protein>
    <submittedName>
        <fullName evidence="2">Uncharacterized protein</fullName>
    </submittedName>
</protein>